<name>A0ABQ9HQK3_9NEOP</name>
<accession>A0ABQ9HQK3</accession>
<proteinExistence type="predicted"/>
<keyword evidence="2" id="KW-1185">Reference proteome</keyword>
<dbReference type="EMBL" id="JARBHB010000004">
    <property type="protein sequence ID" value="KAJ8886650.1"/>
    <property type="molecule type" value="Genomic_DNA"/>
</dbReference>
<evidence type="ECO:0000313" key="2">
    <source>
        <dbReference type="Proteomes" id="UP001159363"/>
    </source>
</evidence>
<protein>
    <submittedName>
        <fullName evidence="1">Uncharacterized protein</fullName>
    </submittedName>
</protein>
<gene>
    <name evidence="1" type="ORF">PR048_012862</name>
</gene>
<reference evidence="1 2" key="1">
    <citation type="submission" date="2023-02" db="EMBL/GenBank/DDBJ databases">
        <title>LHISI_Scaffold_Assembly.</title>
        <authorList>
            <person name="Stuart O.P."/>
            <person name="Cleave R."/>
            <person name="Magrath M.J.L."/>
            <person name="Mikheyev A.S."/>
        </authorList>
    </citation>
    <scope>NUCLEOTIDE SEQUENCE [LARGE SCALE GENOMIC DNA]</scope>
    <source>
        <strain evidence="1">Daus_M_001</strain>
        <tissue evidence="1">Leg muscle</tissue>
    </source>
</reference>
<evidence type="ECO:0000313" key="1">
    <source>
        <dbReference type="EMBL" id="KAJ8886650.1"/>
    </source>
</evidence>
<organism evidence="1 2">
    <name type="scientific">Dryococelus australis</name>
    <dbReference type="NCBI Taxonomy" id="614101"/>
    <lineage>
        <taxon>Eukaryota</taxon>
        <taxon>Metazoa</taxon>
        <taxon>Ecdysozoa</taxon>
        <taxon>Arthropoda</taxon>
        <taxon>Hexapoda</taxon>
        <taxon>Insecta</taxon>
        <taxon>Pterygota</taxon>
        <taxon>Neoptera</taxon>
        <taxon>Polyneoptera</taxon>
        <taxon>Phasmatodea</taxon>
        <taxon>Verophasmatodea</taxon>
        <taxon>Anareolatae</taxon>
        <taxon>Phasmatidae</taxon>
        <taxon>Eurycanthinae</taxon>
        <taxon>Dryococelus</taxon>
    </lineage>
</organism>
<sequence>MNTTFTHKRFLCNEKHQSRLISMLINADTLMVRTAINMSSFNMVFIVREDIDLLVRIVALAKGHSNVYFQKTSKGKAIEPIYSLQSFQVEKTVADNILFLHAFSRCDTTTAIFDQGKKKFMKVLENSEKLNQTVQVFKEEGLDSDTFAAAGEKF</sequence>
<comment type="caution">
    <text evidence="1">The sequence shown here is derived from an EMBL/GenBank/DDBJ whole genome shotgun (WGS) entry which is preliminary data.</text>
</comment>
<dbReference type="Proteomes" id="UP001159363">
    <property type="component" value="Chromosome X"/>
</dbReference>